<reference evidence="2" key="1">
    <citation type="submission" date="2023-07" db="EMBL/GenBank/DDBJ databases">
        <title>30 novel species of actinomycetes from the DSMZ collection.</title>
        <authorList>
            <person name="Nouioui I."/>
        </authorList>
    </citation>
    <scope>NUCLEOTIDE SEQUENCE [LARGE SCALE GENOMIC DNA]</scope>
    <source>
        <strain evidence="2">DSM 45055</strain>
    </source>
</reference>
<name>A0ABU2KU96_9ACTN</name>
<proteinExistence type="predicted"/>
<gene>
    <name evidence="1" type="ORF">RM446_12200</name>
</gene>
<dbReference type="InterPro" id="IPR046193">
    <property type="entry name" value="DUF6221"/>
</dbReference>
<evidence type="ECO:0000313" key="1">
    <source>
        <dbReference type="EMBL" id="MDT0302875.1"/>
    </source>
</evidence>
<accession>A0ABU2KU96</accession>
<dbReference type="RefSeq" id="WP_311545359.1">
    <property type="nucleotide sequence ID" value="NZ_JAVREK010000011.1"/>
</dbReference>
<evidence type="ECO:0000313" key="2">
    <source>
        <dbReference type="Proteomes" id="UP001183226"/>
    </source>
</evidence>
<dbReference type="EMBL" id="JAVREK010000011">
    <property type="protein sequence ID" value="MDT0302875.1"/>
    <property type="molecule type" value="Genomic_DNA"/>
</dbReference>
<comment type="caution">
    <text evidence="1">The sequence shown here is derived from an EMBL/GenBank/DDBJ whole genome shotgun (WGS) entry which is preliminary data.</text>
</comment>
<dbReference type="Proteomes" id="UP001183226">
    <property type="component" value="Unassembled WGS sequence"/>
</dbReference>
<keyword evidence="2" id="KW-1185">Reference proteome</keyword>
<organism evidence="1 2">
    <name type="scientific">Streptomonospora wellingtoniae</name>
    <dbReference type="NCBI Taxonomy" id="3075544"/>
    <lineage>
        <taxon>Bacteria</taxon>
        <taxon>Bacillati</taxon>
        <taxon>Actinomycetota</taxon>
        <taxon>Actinomycetes</taxon>
        <taxon>Streptosporangiales</taxon>
        <taxon>Nocardiopsidaceae</taxon>
        <taxon>Streptomonospora</taxon>
    </lineage>
</organism>
<protein>
    <submittedName>
        <fullName evidence="1">DUF6221 family protein</fullName>
    </submittedName>
</protein>
<dbReference type="Pfam" id="PF19730">
    <property type="entry name" value="DUF6221"/>
    <property type="match status" value="1"/>
</dbReference>
<sequence length="145" mass="16173">MSDVDAMVAWLREQWDADEKAARAATPGPWAASGHSLITAEDMVEDIEFADIPRRDAAHVARHDPADTLARIEAERAILEQYEQARKAASDHWLQHRGSSGDTSSLLLTMMHEHDAIVSTLEHALRALASGYRHRAGWQEGWVQP</sequence>